<comment type="caution">
    <text evidence="1">The sequence shown here is derived from an EMBL/GenBank/DDBJ whole genome shotgun (WGS) entry which is preliminary data.</text>
</comment>
<proteinExistence type="predicted"/>
<name>G9Y4N5_HAFAL</name>
<dbReference type="Proteomes" id="UP000005959">
    <property type="component" value="Unassembled WGS sequence"/>
</dbReference>
<reference evidence="1 2" key="1">
    <citation type="submission" date="2011-08" db="EMBL/GenBank/DDBJ databases">
        <authorList>
            <person name="Weinstock G."/>
            <person name="Sodergren E."/>
            <person name="Clifton S."/>
            <person name="Fulton L."/>
            <person name="Fulton B."/>
            <person name="Courtney L."/>
            <person name="Fronick C."/>
            <person name="Harrison M."/>
            <person name="Strong C."/>
            <person name="Farmer C."/>
            <person name="Delahaunty K."/>
            <person name="Markovic C."/>
            <person name="Hall O."/>
            <person name="Minx P."/>
            <person name="Tomlinson C."/>
            <person name="Mitreva M."/>
            <person name="Hou S."/>
            <person name="Chen J."/>
            <person name="Wollam A."/>
            <person name="Pepin K.H."/>
            <person name="Johnson M."/>
            <person name="Bhonagiri V."/>
            <person name="Zhang X."/>
            <person name="Suruliraj S."/>
            <person name="Warren W."/>
            <person name="Chinwalla A."/>
            <person name="Mardis E.R."/>
            <person name="Wilson R.K."/>
        </authorList>
    </citation>
    <scope>NUCLEOTIDE SEQUENCE [LARGE SCALE GENOMIC DNA]</scope>
    <source>
        <strain evidence="1 2">ATCC 51873</strain>
    </source>
</reference>
<organism evidence="1 2">
    <name type="scientific">Hafnia alvei ATCC 51873</name>
    <dbReference type="NCBI Taxonomy" id="1002364"/>
    <lineage>
        <taxon>Bacteria</taxon>
        <taxon>Pseudomonadati</taxon>
        <taxon>Pseudomonadota</taxon>
        <taxon>Gammaproteobacteria</taxon>
        <taxon>Enterobacterales</taxon>
        <taxon>Hafniaceae</taxon>
        <taxon>Hafnia</taxon>
    </lineage>
</organism>
<accession>G9Y4N5</accession>
<sequence length="48" mass="5831">MYFIKFYIGIRYEKNNFTKRYENNLMGDNHYSSSYTIVNVSQFCSQSK</sequence>
<evidence type="ECO:0000313" key="1">
    <source>
        <dbReference type="EMBL" id="EHM44339.1"/>
    </source>
</evidence>
<gene>
    <name evidence="1" type="ORF">HMPREF0454_01520</name>
</gene>
<dbReference type="HOGENOM" id="CLU_3153436_0_0_6"/>
<dbReference type="AlphaFoldDB" id="G9Y4N5"/>
<protein>
    <submittedName>
        <fullName evidence="1">Uncharacterized protein</fullName>
    </submittedName>
</protein>
<dbReference type="EMBL" id="AGCI01000030">
    <property type="protein sequence ID" value="EHM44339.1"/>
    <property type="molecule type" value="Genomic_DNA"/>
</dbReference>
<evidence type="ECO:0000313" key="2">
    <source>
        <dbReference type="Proteomes" id="UP000005959"/>
    </source>
</evidence>